<proteinExistence type="predicted"/>
<sequence>MTTGLLTADEVRDAWHAAWNTGQVDALDAILAPQYLRYTASNREGQGLAAFKESIALCRAAFPDLSTAIVDLVREGDRIAIRWESAGTHSGSMLGVPPTGRSVAVSGATFAHLDSGLIHAEHVTWDPRALLTALGIISLESGA</sequence>
<dbReference type="Proteomes" id="UP000589036">
    <property type="component" value="Unassembled WGS sequence"/>
</dbReference>
<gene>
    <name evidence="1" type="ORF">HDA32_002945</name>
</gene>
<dbReference type="SUPFAM" id="SSF54427">
    <property type="entry name" value="NTF2-like"/>
    <property type="match status" value="1"/>
</dbReference>
<comment type="caution">
    <text evidence="1">The sequence shown here is derived from an EMBL/GenBank/DDBJ whole genome shotgun (WGS) entry which is preliminary data.</text>
</comment>
<dbReference type="InterPro" id="IPR032710">
    <property type="entry name" value="NTF2-like_dom_sf"/>
</dbReference>
<reference evidence="1 2" key="1">
    <citation type="submission" date="2020-07" db="EMBL/GenBank/DDBJ databases">
        <title>Sequencing the genomes of 1000 actinobacteria strains.</title>
        <authorList>
            <person name="Klenk H.-P."/>
        </authorList>
    </citation>
    <scope>NUCLEOTIDE SEQUENCE [LARGE SCALE GENOMIC DNA]</scope>
    <source>
        <strain evidence="1 2">CXB654</strain>
    </source>
</reference>
<keyword evidence="2" id="KW-1185">Reference proteome</keyword>
<dbReference type="GO" id="GO:0030638">
    <property type="term" value="P:polyketide metabolic process"/>
    <property type="evidence" value="ECO:0007669"/>
    <property type="project" value="InterPro"/>
</dbReference>
<protein>
    <submittedName>
        <fullName evidence="1">Steroid delta-isomerase-like uncharacterized protein</fullName>
    </submittedName>
</protein>
<dbReference type="AlphaFoldDB" id="A0A852TWR4"/>
<name>A0A852TWR4_9ACTN</name>
<dbReference type="Gene3D" id="3.10.450.50">
    <property type="match status" value="1"/>
</dbReference>
<dbReference type="InterPro" id="IPR009959">
    <property type="entry name" value="Cyclase_SnoaL-like"/>
</dbReference>
<keyword evidence="1" id="KW-0413">Isomerase</keyword>
<dbReference type="RefSeq" id="WP_179643709.1">
    <property type="nucleotide sequence ID" value="NZ_BAAAYY010000003.1"/>
</dbReference>
<dbReference type="EMBL" id="JACCCC010000001">
    <property type="protein sequence ID" value="NYE47825.1"/>
    <property type="molecule type" value="Genomic_DNA"/>
</dbReference>
<dbReference type="GO" id="GO:0016853">
    <property type="term" value="F:isomerase activity"/>
    <property type="evidence" value="ECO:0007669"/>
    <property type="project" value="UniProtKB-KW"/>
</dbReference>
<dbReference type="PANTHER" id="PTHR38436:SF1">
    <property type="entry name" value="ESTER CYCLASE"/>
    <property type="match status" value="1"/>
</dbReference>
<evidence type="ECO:0000313" key="2">
    <source>
        <dbReference type="Proteomes" id="UP000589036"/>
    </source>
</evidence>
<accession>A0A852TWR4</accession>
<dbReference type="Pfam" id="PF07366">
    <property type="entry name" value="SnoaL"/>
    <property type="match status" value="1"/>
</dbReference>
<dbReference type="PANTHER" id="PTHR38436">
    <property type="entry name" value="POLYKETIDE CYCLASE SNOAL-LIKE DOMAIN"/>
    <property type="match status" value="1"/>
</dbReference>
<evidence type="ECO:0000313" key="1">
    <source>
        <dbReference type="EMBL" id="NYE47825.1"/>
    </source>
</evidence>
<organism evidence="1 2">
    <name type="scientific">Spinactinospora alkalitolerans</name>
    <dbReference type="NCBI Taxonomy" id="687207"/>
    <lineage>
        <taxon>Bacteria</taxon>
        <taxon>Bacillati</taxon>
        <taxon>Actinomycetota</taxon>
        <taxon>Actinomycetes</taxon>
        <taxon>Streptosporangiales</taxon>
        <taxon>Nocardiopsidaceae</taxon>
        <taxon>Spinactinospora</taxon>
    </lineage>
</organism>